<name>A0A7G7CQP1_9CORY</name>
<sequence>MSTPEYILKLREKIGHDELFLPAVTCVIVRDVPAGAPVFEVPSTLLARRADNGNWAPVSGICEPHEDVQVTAVREVEEEIGLKAHCEALLGVGKVGPVVFDNGDQCMFMDTALRLSVDADAEPRLSDDENTDVAWFNVSQLPTSLAPRHRVLIADAIAQMKHPAGFKPRMGFGKRG</sequence>
<dbReference type="CDD" id="cd18879">
    <property type="entry name" value="NUDIX_Hydrolase"/>
    <property type="match status" value="1"/>
</dbReference>
<evidence type="ECO:0000256" key="1">
    <source>
        <dbReference type="ARBA" id="ARBA00005582"/>
    </source>
</evidence>
<dbReference type="InterPro" id="IPR000086">
    <property type="entry name" value="NUDIX_hydrolase_dom"/>
</dbReference>
<dbReference type="Pfam" id="PF00293">
    <property type="entry name" value="NUDIX"/>
    <property type="match status" value="1"/>
</dbReference>
<proteinExistence type="inferred from homology"/>
<accession>A0A7G7CQP1</accession>
<dbReference type="GO" id="GO:0016787">
    <property type="term" value="F:hydrolase activity"/>
    <property type="evidence" value="ECO:0007669"/>
    <property type="project" value="UniProtKB-KW"/>
</dbReference>
<dbReference type="PROSITE" id="PS51462">
    <property type="entry name" value="NUDIX"/>
    <property type="match status" value="1"/>
</dbReference>
<evidence type="ECO:0000256" key="2">
    <source>
        <dbReference type="ARBA" id="ARBA00022801"/>
    </source>
</evidence>
<dbReference type="Gene3D" id="3.90.79.10">
    <property type="entry name" value="Nucleoside Triphosphate Pyrophosphohydrolase"/>
    <property type="match status" value="1"/>
</dbReference>
<keyword evidence="2" id="KW-0378">Hydrolase</keyword>
<dbReference type="RefSeq" id="WP_185176281.1">
    <property type="nucleotide sequence ID" value="NZ_CP059404.1"/>
</dbReference>
<dbReference type="AlphaFoldDB" id="A0A7G7CQP1"/>
<gene>
    <name evidence="4" type="ORF">H0194_02380</name>
</gene>
<dbReference type="KEGG" id="cik:H0194_02380"/>
<evidence type="ECO:0000313" key="5">
    <source>
        <dbReference type="Proteomes" id="UP000515743"/>
    </source>
</evidence>
<dbReference type="SUPFAM" id="SSF55811">
    <property type="entry name" value="Nudix"/>
    <property type="match status" value="1"/>
</dbReference>
<dbReference type="PROSITE" id="PS00893">
    <property type="entry name" value="NUDIX_BOX"/>
    <property type="match status" value="1"/>
</dbReference>
<dbReference type="Proteomes" id="UP000515743">
    <property type="component" value="Chromosome"/>
</dbReference>
<evidence type="ECO:0000313" key="4">
    <source>
        <dbReference type="EMBL" id="QNE89907.1"/>
    </source>
</evidence>
<organism evidence="4 5">
    <name type="scientific">Corynebacterium incognita</name>
    <dbReference type="NCBI Taxonomy" id="2754725"/>
    <lineage>
        <taxon>Bacteria</taxon>
        <taxon>Bacillati</taxon>
        <taxon>Actinomycetota</taxon>
        <taxon>Actinomycetes</taxon>
        <taxon>Mycobacteriales</taxon>
        <taxon>Corynebacteriaceae</taxon>
        <taxon>Corynebacterium</taxon>
    </lineage>
</organism>
<keyword evidence="5" id="KW-1185">Reference proteome</keyword>
<feature type="domain" description="Nudix hydrolase" evidence="3">
    <location>
        <begin position="19"/>
        <end position="159"/>
    </location>
</feature>
<evidence type="ECO:0000259" key="3">
    <source>
        <dbReference type="PROSITE" id="PS51462"/>
    </source>
</evidence>
<comment type="similarity">
    <text evidence="1">Belongs to the Nudix hydrolase family.</text>
</comment>
<protein>
    <submittedName>
        <fullName evidence="4">NUDIX domain-containing protein</fullName>
    </submittedName>
</protein>
<dbReference type="EMBL" id="CP059404">
    <property type="protein sequence ID" value="QNE89907.1"/>
    <property type="molecule type" value="Genomic_DNA"/>
</dbReference>
<dbReference type="InterPro" id="IPR020084">
    <property type="entry name" value="NUDIX_hydrolase_CS"/>
</dbReference>
<dbReference type="InterPro" id="IPR015797">
    <property type="entry name" value="NUDIX_hydrolase-like_dom_sf"/>
</dbReference>
<dbReference type="PANTHER" id="PTHR43736:SF1">
    <property type="entry name" value="DIHYDRONEOPTERIN TRIPHOSPHATE DIPHOSPHATASE"/>
    <property type="match status" value="1"/>
</dbReference>
<dbReference type="PANTHER" id="PTHR43736">
    <property type="entry name" value="ADP-RIBOSE PYROPHOSPHATASE"/>
    <property type="match status" value="1"/>
</dbReference>
<reference evidence="4 5" key="1">
    <citation type="submission" date="2020-07" db="EMBL/GenBank/DDBJ databases">
        <title>Complete genome and description of Corynebacterium incognita strain Marseille-Q3630 sp. nov.</title>
        <authorList>
            <person name="Boxberger M."/>
        </authorList>
    </citation>
    <scope>NUCLEOTIDE SEQUENCE [LARGE SCALE GENOMIC DNA]</scope>
    <source>
        <strain evidence="4 5">Marseille-Q3630</strain>
    </source>
</reference>